<keyword evidence="3" id="KW-0238">DNA-binding</keyword>
<evidence type="ECO:0000313" key="6">
    <source>
        <dbReference type="EMBL" id="KOC20017.1"/>
    </source>
</evidence>
<keyword evidence="2" id="KW-0805">Transcription regulation</keyword>
<keyword evidence="4" id="KW-0804">Transcription</keyword>
<dbReference type="InterPro" id="IPR058163">
    <property type="entry name" value="LysR-type_TF_proteobact-type"/>
</dbReference>
<feature type="domain" description="HTH lysR-type" evidence="5">
    <location>
        <begin position="6"/>
        <end position="63"/>
    </location>
</feature>
<dbReference type="Gene3D" id="1.10.10.10">
    <property type="entry name" value="Winged helix-like DNA-binding domain superfamily/Winged helix DNA-binding domain"/>
    <property type="match status" value="1"/>
</dbReference>
<comment type="similarity">
    <text evidence="1">Belongs to the LysR transcriptional regulatory family.</text>
</comment>
<accession>A0A0L7MDR1</accession>
<dbReference type="InterPro" id="IPR005119">
    <property type="entry name" value="LysR_subst-bd"/>
</dbReference>
<dbReference type="GO" id="GO:0006351">
    <property type="term" value="P:DNA-templated transcription"/>
    <property type="evidence" value="ECO:0007669"/>
    <property type="project" value="TreeGrafter"/>
</dbReference>
<dbReference type="RefSeq" id="WP_053283507.1">
    <property type="nucleotide sequence ID" value="NZ_JNVD01000022.1"/>
</dbReference>
<sequence>MKPIHDRLDLLNTFLRIAETGSLSKAANALGITQPTASRRLLELERLLGCKLALRTTASFSLTDEGRSLVVQARALSDGWASLSEHISGRRARPEGTLRVIGPPGYGTSLLTDVLTDLRIAWPQLRVELTLTNRVIDLVATGAECWVCVGEVHDPGLICRPLGEMERILVASPELLKRTGPVTLAKLPSLPCVGLNPYFVDTARLSDRHGNSQTVSIDTPLRTDSLLSSYRAILNGNGIGTAAPWMCQADLDAGNLKRVLPNLWLDPVRIQVALPPGLHRPARVTAFIEALCHRLNDMPGFKPAFI</sequence>
<dbReference type="CDD" id="cd08422">
    <property type="entry name" value="PBP2_CrgA_like"/>
    <property type="match status" value="1"/>
</dbReference>
<evidence type="ECO:0000256" key="1">
    <source>
        <dbReference type="ARBA" id="ARBA00009437"/>
    </source>
</evidence>
<dbReference type="EMBL" id="JNVD01000022">
    <property type="protein sequence ID" value="KOC20017.1"/>
    <property type="molecule type" value="Genomic_DNA"/>
</dbReference>
<dbReference type="InterPro" id="IPR036390">
    <property type="entry name" value="WH_DNA-bd_sf"/>
</dbReference>
<dbReference type="PRINTS" id="PR00039">
    <property type="entry name" value="HTHLYSR"/>
</dbReference>
<name>A0A0L7MDR1_COMTE</name>
<organism evidence="6 7">
    <name type="scientific">Comamonas testosteroni</name>
    <name type="common">Pseudomonas testosteroni</name>
    <dbReference type="NCBI Taxonomy" id="285"/>
    <lineage>
        <taxon>Bacteria</taxon>
        <taxon>Pseudomonadati</taxon>
        <taxon>Pseudomonadota</taxon>
        <taxon>Betaproteobacteria</taxon>
        <taxon>Burkholderiales</taxon>
        <taxon>Comamonadaceae</taxon>
        <taxon>Comamonas</taxon>
    </lineage>
</organism>
<evidence type="ECO:0000256" key="3">
    <source>
        <dbReference type="ARBA" id="ARBA00023125"/>
    </source>
</evidence>
<dbReference type="InterPro" id="IPR000847">
    <property type="entry name" value="LysR_HTH_N"/>
</dbReference>
<reference evidence="7" key="1">
    <citation type="submission" date="2014-06" db="EMBL/GenBank/DDBJ databases">
        <title>Draft genome sequence of C. testosteroni WDL7.</title>
        <authorList>
            <person name="Wu Y."/>
            <person name="Seshan H."/>
            <person name="Arumugam K."/>
        </authorList>
    </citation>
    <scope>NUCLEOTIDE SEQUENCE [LARGE SCALE GENOMIC DNA]</scope>
    <source>
        <strain evidence="7">WDL7</strain>
    </source>
</reference>
<dbReference type="GO" id="GO:0003700">
    <property type="term" value="F:DNA-binding transcription factor activity"/>
    <property type="evidence" value="ECO:0007669"/>
    <property type="project" value="InterPro"/>
</dbReference>
<evidence type="ECO:0000256" key="4">
    <source>
        <dbReference type="ARBA" id="ARBA00023163"/>
    </source>
</evidence>
<dbReference type="PATRIC" id="fig|285.49.peg.2262"/>
<dbReference type="Pfam" id="PF00126">
    <property type="entry name" value="HTH_1"/>
    <property type="match status" value="1"/>
</dbReference>
<comment type="caution">
    <text evidence="6">The sequence shown here is derived from an EMBL/GenBank/DDBJ whole genome shotgun (WGS) entry which is preliminary data.</text>
</comment>
<dbReference type="PANTHER" id="PTHR30537:SF3">
    <property type="entry name" value="TRANSCRIPTIONAL REGULATORY PROTEIN"/>
    <property type="match status" value="1"/>
</dbReference>
<evidence type="ECO:0000259" key="5">
    <source>
        <dbReference type="PROSITE" id="PS50931"/>
    </source>
</evidence>
<dbReference type="PANTHER" id="PTHR30537">
    <property type="entry name" value="HTH-TYPE TRANSCRIPTIONAL REGULATOR"/>
    <property type="match status" value="1"/>
</dbReference>
<dbReference type="AlphaFoldDB" id="A0A0L7MDR1"/>
<dbReference type="Pfam" id="PF03466">
    <property type="entry name" value="LysR_substrate"/>
    <property type="match status" value="1"/>
</dbReference>
<dbReference type="PROSITE" id="PS50931">
    <property type="entry name" value="HTH_LYSR"/>
    <property type="match status" value="1"/>
</dbReference>
<evidence type="ECO:0000256" key="2">
    <source>
        <dbReference type="ARBA" id="ARBA00023015"/>
    </source>
</evidence>
<dbReference type="SUPFAM" id="SSF46785">
    <property type="entry name" value="Winged helix' DNA-binding domain"/>
    <property type="match status" value="1"/>
</dbReference>
<dbReference type="InterPro" id="IPR036388">
    <property type="entry name" value="WH-like_DNA-bd_sf"/>
</dbReference>
<gene>
    <name evidence="6" type="ORF">GL58_10950</name>
</gene>
<protein>
    <submittedName>
        <fullName evidence="6">Transcriptional regulator</fullName>
    </submittedName>
</protein>
<dbReference type="SUPFAM" id="SSF53850">
    <property type="entry name" value="Periplasmic binding protein-like II"/>
    <property type="match status" value="1"/>
</dbReference>
<dbReference type="GO" id="GO:0043565">
    <property type="term" value="F:sequence-specific DNA binding"/>
    <property type="evidence" value="ECO:0007669"/>
    <property type="project" value="TreeGrafter"/>
</dbReference>
<dbReference type="Proteomes" id="UP000037442">
    <property type="component" value="Unassembled WGS sequence"/>
</dbReference>
<proteinExistence type="inferred from homology"/>
<evidence type="ECO:0000313" key="7">
    <source>
        <dbReference type="Proteomes" id="UP000037442"/>
    </source>
</evidence>
<dbReference type="Gene3D" id="3.40.190.290">
    <property type="match status" value="1"/>
</dbReference>